<sequence>MASGEDSQHYVELCTNPIRFEPVSKANNVFFDDANKQVFAVRGKGAMGIVVKGPDEKAIASFRTDDKEDVVSIKFSPDKRILAIQRTPRAVEFVNFKEDMTSEQQEYSHPCKAKCDLLGFVWTGFNEVVYITAKGIEQYQVQPEKKSLKMVKSVSLDIRWYFWLSSSGFLLLSSGATGNILHPIMFKVGVMTRLAKFEVDLPLLPRPHKPMLHERDVIMAVIYEYLYVIVLKHPPNAAAGAEIVMYQVQKEGPARKTDVLKLDMSGRFAINVVDSLVIVHHQASKTSVIFDIKLEGKSDGFVKSHYPVLSPLPIKPFKLLLPSVNMQAGTDKTEFCCELYSANWVVFQPDIIIDAKLGCLWSLGLNLVPIVAMLPDKVKLIQFLLNRGESKSVLLSVCRQMLTPGQQTNLVVISQVYDMLNQVYKAYLETEAHMMSMDSAAASSGPRSKVVIDQSDMFTHVFSVFEEHKDIPYKFMVAVLIEYIRSLNHFAIPVQHFLYELIINILVHNNCFYQLHQFLQYHVLGDSKPLACLMLSLESVYPPAHQLALDMLKRLQTANEEIIEVLLSKCQLLPALRFIRSVGIVDMVSSRKFLEAAQNTEDNLLFYTVFKFFEQRNQKLKGNPRFQPGEHCEEYVQKFGTLFGTDALMMVPVNQ</sequence>
<dbReference type="AlphaFoldDB" id="A0AAN9B6C8"/>
<comment type="caution">
    <text evidence="3">The sequence shown here is derived from an EMBL/GenBank/DDBJ whole genome shotgun (WGS) entry which is preliminary data.</text>
</comment>
<dbReference type="GO" id="GO:0035658">
    <property type="term" value="C:Mon1-Ccz1 complex"/>
    <property type="evidence" value="ECO:0007669"/>
    <property type="project" value="InterPro"/>
</dbReference>
<dbReference type="InterPro" id="IPR009755">
    <property type="entry name" value="RMC1_C"/>
</dbReference>
<evidence type="ECO:0000259" key="1">
    <source>
        <dbReference type="Pfam" id="PF07035"/>
    </source>
</evidence>
<evidence type="ECO:0000313" key="4">
    <source>
        <dbReference type="Proteomes" id="UP001374579"/>
    </source>
</evidence>
<dbReference type="PANTHER" id="PTHR12897">
    <property type="entry name" value="COLON CANCER-ASSOCIATED PROTEIN MIC1"/>
    <property type="match status" value="1"/>
</dbReference>
<dbReference type="GO" id="GO:0031902">
    <property type="term" value="C:late endosome membrane"/>
    <property type="evidence" value="ECO:0007669"/>
    <property type="project" value="TreeGrafter"/>
</dbReference>
<reference evidence="3 4" key="1">
    <citation type="submission" date="2024-02" db="EMBL/GenBank/DDBJ databases">
        <title>Chromosome-scale genome assembly of the rough periwinkle Littorina saxatilis.</title>
        <authorList>
            <person name="De Jode A."/>
            <person name="Faria R."/>
            <person name="Formenti G."/>
            <person name="Sims Y."/>
            <person name="Smith T.P."/>
            <person name="Tracey A."/>
            <person name="Wood J.M.D."/>
            <person name="Zagrodzka Z.B."/>
            <person name="Johannesson K."/>
            <person name="Butlin R.K."/>
            <person name="Leder E.H."/>
        </authorList>
    </citation>
    <scope>NUCLEOTIDE SEQUENCE [LARGE SCALE GENOMIC DNA]</scope>
    <source>
        <strain evidence="3">Snail1</strain>
        <tissue evidence="3">Muscle</tissue>
    </source>
</reference>
<dbReference type="Pfam" id="PF21029">
    <property type="entry name" value="RMC1_N"/>
    <property type="match status" value="1"/>
</dbReference>
<evidence type="ECO:0000259" key="2">
    <source>
        <dbReference type="Pfam" id="PF21029"/>
    </source>
</evidence>
<name>A0AAN9B6C8_9CAEN</name>
<evidence type="ECO:0000313" key="3">
    <source>
        <dbReference type="EMBL" id="KAK7100106.1"/>
    </source>
</evidence>
<dbReference type="InterPro" id="IPR040371">
    <property type="entry name" value="RMC1"/>
</dbReference>
<feature type="domain" description="Mic1" evidence="1">
    <location>
        <begin position="387"/>
        <end position="627"/>
    </location>
</feature>
<dbReference type="InterPro" id="IPR049040">
    <property type="entry name" value="RMC1_N"/>
</dbReference>
<gene>
    <name evidence="3" type="ORF">V1264_023103</name>
</gene>
<feature type="domain" description="Regulator of MON1-CCZ1 complex N-terminal" evidence="2">
    <location>
        <begin position="29"/>
        <end position="148"/>
    </location>
</feature>
<organism evidence="3 4">
    <name type="scientific">Littorina saxatilis</name>
    <dbReference type="NCBI Taxonomy" id="31220"/>
    <lineage>
        <taxon>Eukaryota</taxon>
        <taxon>Metazoa</taxon>
        <taxon>Spiralia</taxon>
        <taxon>Lophotrochozoa</taxon>
        <taxon>Mollusca</taxon>
        <taxon>Gastropoda</taxon>
        <taxon>Caenogastropoda</taxon>
        <taxon>Littorinimorpha</taxon>
        <taxon>Littorinoidea</taxon>
        <taxon>Littorinidae</taxon>
        <taxon>Littorina</taxon>
    </lineage>
</organism>
<dbReference type="GO" id="GO:0005765">
    <property type="term" value="C:lysosomal membrane"/>
    <property type="evidence" value="ECO:0007669"/>
    <property type="project" value="TreeGrafter"/>
</dbReference>
<dbReference type="GO" id="GO:0010506">
    <property type="term" value="P:regulation of autophagy"/>
    <property type="evidence" value="ECO:0007669"/>
    <property type="project" value="InterPro"/>
</dbReference>
<dbReference type="PANTHER" id="PTHR12897:SF4">
    <property type="entry name" value="REGULATOR OF MON1-CCZ1 COMPLEX"/>
    <property type="match status" value="1"/>
</dbReference>
<keyword evidence="4" id="KW-1185">Reference proteome</keyword>
<evidence type="ECO:0008006" key="5">
    <source>
        <dbReference type="Google" id="ProtNLM"/>
    </source>
</evidence>
<accession>A0AAN9B6C8</accession>
<dbReference type="EMBL" id="JBAMIC010000011">
    <property type="protein sequence ID" value="KAK7100106.1"/>
    <property type="molecule type" value="Genomic_DNA"/>
</dbReference>
<protein>
    <recommendedName>
        <fullName evidence="5">Mic1 domain-containing protein</fullName>
    </recommendedName>
</protein>
<proteinExistence type="predicted"/>
<dbReference type="Pfam" id="PF07035">
    <property type="entry name" value="RMC1_C"/>
    <property type="match status" value="1"/>
</dbReference>
<dbReference type="Proteomes" id="UP001374579">
    <property type="component" value="Unassembled WGS sequence"/>
</dbReference>